<dbReference type="Pfam" id="PF25555">
    <property type="entry name" value="RAB3A-like_C"/>
    <property type="match status" value="1"/>
</dbReference>
<feature type="domain" description="GDP/GTP exchange factor Sec2 N-terminal" evidence="4">
    <location>
        <begin position="125"/>
        <end position="258"/>
    </location>
</feature>
<dbReference type="GO" id="GO:0051286">
    <property type="term" value="C:cell tip"/>
    <property type="evidence" value="ECO:0007669"/>
    <property type="project" value="TreeGrafter"/>
</dbReference>
<dbReference type="CDD" id="cd21044">
    <property type="entry name" value="Rab11BD_RAB3IP_like"/>
    <property type="match status" value="1"/>
</dbReference>
<dbReference type="InterPro" id="IPR040351">
    <property type="entry name" value="RAB3IL/RAB3IP/Sec2"/>
</dbReference>
<reference evidence="5" key="2">
    <citation type="submission" date="2023-02" db="EMBL/GenBank/DDBJ databases">
        <authorList>
            <consortium name="DOE Joint Genome Institute"/>
            <person name="Mondo S.J."/>
            <person name="Chang Y."/>
            <person name="Wang Y."/>
            <person name="Ahrendt S."/>
            <person name="Andreopoulos W."/>
            <person name="Barry K."/>
            <person name="Beard J."/>
            <person name="Benny G.L."/>
            <person name="Blankenship S."/>
            <person name="Bonito G."/>
            <person name="Cuomo C."/>
            <person name="Desiro A."/>
            <person name="Gervers K.A."/>
            <person name="Hundley H."/>
            <person name="Kuo A."/>
            <person name="LaButti K."/>
            <person name="Lang B.F."/>
            <person name="Lipzen A."/>
            <person name="O'Donnell K."/>
            <person name="Pangilinan J."/>
            <person name="Reynolds N."/>
            <person name="Sandor L."/>
            <person name="Smith M.W."/>
            <person name="Tsang A."/>
            <person name="Grigoriev I.V."/>
            <person name="Stajich J.E."/>
            <person name="Spatafora J.W."/>
        </authorList>
    </citation>
    <scope>NUCLEOTIDE SEQUENCE</scope>
    <source>
        <strain evidence="5">RSA 2281</strain>
    </source>
</reference>
<proteinExistence type="predicted"/>
<dbReference type="GO" id="GO:0006887">
    <property type="term" value="P:exocytosis"/>
    <property type="evidence" value="ECO:0007669"/>
    <property type="project" value="TreeGrafter"/>
</dbReference>
<feature type="region of interest" description="Disordered" evidence="3">
    <location>
        <begin position="554"/>
        <end position="623"/>
    </location>
</feature>
<dbReference type="Gene3D" id="6.10.140.910">
    <property type="match status" value="1"/>
</dbReference>
<feature type="compositionally biased region" description="Polar residues" evidence="3">
    <location>
        <begin position="61"/>
        <end position="92"/>
    </location>
</feature>
<feature type="coiled-coil region" evidence="2">
    <location>
        <begin position="120"/>
        <end position="256"/>
    </location>
</feature>
<feature type="compositionally biased region" description="Pro residues" evidence="3">
    <location>
        <begin position="560"/>
        <end position="575"/>
    </location>
</feature>
<keyword evidence="6" id="KW-1185">Reference proteome</keyword>
<evidence type="ECO:0000256" key="2">
    <source>
        <dbReference type="SAM" id="Coils"/>
    </source>
</evidence>
<feature type="region of interest" description="Disordered" evidence="3">
    <location>
        <begin position="40"/>
        <end position="92"/>
    </location>
</feature>
<dbReference type="Pfam" id="PF06428">
    <property type="entry name" value="Sec2p"/>
    <property type="match status" value="1"/>
</dbReference>
<dbReference type="PANTHER" id="PTHR14430">
    <property type="entry name" value="RABIN3-RELATED"/>
    <property type="match status" value="1"/>
</dbReference>
<dbReference type="GO" id="GO:0005085">
    <property type="term" value="F:guanyl-nucleotide exchange factor activity"/>
    <property type="evidence" value="ECO:0007669"/>
    <property type="project" value="InterPro"/>
</dbReference>
<reference evidence="5" key="1">
    <citation type="journal article" date="2022" name="IScience">
        <title>Evolution of zygomycete secretomes and the origins of terrestrial fungal ecologies.</title>
        <authorList>
            <person name="Chang Y."/>
            <person name="Wang Y."/>
            <person name="Mondo S."/>
            <person name="Ahrendt S."/>
            <person name="Andreopoulos W."/>
            <person name="Barry K."/>
            <person name="Beard J."/>
            <person name="Benny G.L."/>
            <person name="Blankenship S."/>
            <person name="Bonito G."/>
            <person name="Cuomo C."/>
            <person name="Desiro A."/>
            <person name="Gervers K.A."/>
            <person name="Hundley H."/>
            <person name="Kuo A."/>
            <person name="LaButti K."/>
            <person name="Lang B.F."/>
            <person name="Lipzen A."/>
            <person name="O'Donnell K."/>
            <person name="Pangilinan J."/>
            <person name="Reynolds N."/>
            <person name="Sandor L."/>
            <person name="Smith M.E."/>
            <person name="Tsang A."/>
            <person name="Grigoriev I.V."/>
            <person name="Stajich J.E."/>
            <person name="Spatafora J.W."/>
        </authorList>
    </citation>
    <scope>NUCLEOTIDE SEQUENCE</scope>
    <source>
        <strain evidence="5">RSA 2281</strain>
    </source>
</reference>
<name>A0AAD5JWG5_9FUNG</name>
<dbReference type="InterPro" id="IPR009449">
    <property type="entry name" value="Sec2_N"/>
</dbReference>
<gene>
    <name evidence="5" type="ORF">BDA99DRAFT_606263</name>
</gene>
<dbReference type="AlphaFoldDB" id="A0AAD5JWG5"/>
<evidence type="ECO:0000313" key="6">
    <source>
        <dbReference type="Proteomes" id="UP001209540"/>
    </source>
</evidence>
<feature type="region of interest" description="Disordered" evidence="3">
    <location>
        <begin position="1"/>
        <end position="28"/>
    </location>
</feature>
<protein>
    <recommendedName>
        <fullName evidence="4">GDP/GTP exchange factor Sec2 N-terminal domain-containing protein</fullName>
    </recommendedName>
</protein>
<dbReference type="SUPFAM" id="SSF144284">
    <property type="entry name" value="Sec2 N-terminal region"/>
    <property type="match status" value="1"/>
</dbReference>
<evidence type="ECO:0000313" key="5">
    <source>
        <dbReference type="EMBL" id="KAI9258001.1"/>
    </source>
</evidence>
<comment type="caution">
    <text evidence="5">The sequence shown here is derived from an EMBL/GenBank/DDBJ whole genome shotgun (WGS) entry which is preliminary data.</text>
</comment>
<dbReference type="PANTHER" id="PTHR14430:SF0">
    <property type="entry name" value="SEC2P DOMAIN-CONTAINING PROTEIN"/>
    <property type="match status" value="1"/>
</dbReference>
<organism evidence="5 6">
    <name type="scientific">Phascolomyces articulosus</name>
    <dbReference type="NCBI Taxonomy" id="60185"/>
    <lineage>
        <taxon>Eukaryota</taxon>
        <taxon>Fungi</taxon>
        <taxon>Fungi incertae sedis</taxon>
        <taxon>Mucoromycota</taxon>
        <taxon>Mucoromycotina</taxon>
        <taxon>Mucoromycetes</taxon>
        <taxon>Mucorales</taxon>
        <taxon>Lichtheimiaceae</taxon>
        <taxon>Phascolomyces</taxon>
    </lineage>
</organism>
<dbReference type="Proteomes" id="UP001209540">
    <property type="component" value="Unassembled WGS sequence"/>
</dbReference>
<evidence type="ECO:0000256" key="3">
    <source>
        <dbReference type="SAM" id="MobiDB-lite"/>
    </source>
</evidence>
<feature type="compositionally biased region" description="Low complexity" evidence="3">
    <location>
        <begin position="40"/>
        <end position="49"/>
    </location>
</feature>
<keyword evidence="1 2" id="KW-0175">Coiled coil</keyword>
<sequence>MPPKDLRNATQYKRSNRSNSKKDDLTRKDIANLYTQLESVVERVSSPVPAHSTPPLPDARANNTSSPTLTHNSTPSKSPQLPTSSSPAPLVQQSCDCPHRHIFIPNKTSCALCDQEIPQMTQLNQIKEDLSQLRRTANENKSKIQELQQTKDKTEQQLNHTTSQLNSLRQDMQVLNDKYVDEIERVAEIQHGKEMVENELEELSQRLFEEANGMVAMEKKEKFDLQESYNHLQEKLNETRERLAAEEMQLKELRQKVQDGTLSPPVVGPGTFGLHRSLSTPMNSNNPLGGSVVINGSANEHSTNRGSDPVDVLVKNDPEETAAYDLAELFRHQLQISTSLHRQPPEGIDTILIEDFQDFIISSPNVALKKVHSLPFMKHCLTEDIEPCLRFGPHSRMSARKLIDAIILNTCFIEDTPPGFAKKQAKKHFISEQPLKISALKLSMWERFSNDDRGMFQGCQACGRQDTPLPYRFRISYMDDWACIDRYCRDRLVAVCEFFVFIRNIRQGYYGRRTIPDLYHELIRLKLQIFYVRMGVLPWIMTNLGVRSDTLGAASEPQMSVPPTPDSGLPPPSPLKDPFHLSTKNEAPMVSPLTLEGPVPPPSPSESMTPSLPPPGHSSPYQY</sequence>
<accession>A0AAD5JWG5</accession>
<evidence type="ECO:0000259" key="4">
    <source>
        <dbReference type="Pfam" id="PF06428"/>
    </source>
</evidence>
<dbReference type="GO" id="GO:0070319">
    <property type="term" value="C:Golgi to plasma membrane transport vesicle"/>
    <property type="evidence" value="ECO:0007669"/>
    <property type="project" value="TreeGrafter"/>
</dbReference>
<dbReference type="EMBL" id="JAIXMP010000019">
    <property type="protein sequence ID" value="KAI9258001.1"/>
    <property type="molecule type" value="Genomic_DNA"/>
</dbReference>
<evidence type="ECO:0000256" key="1">
    <source>
        <dbReference type="ARBA" id="ARBA00023054"/>
    </source>
</evidence>